<dbReference type="InterPro" id="IPR050945">
    <property type="entry name" value="LMO_RBTN_TF"/>
</dbReference>
<protein>
    <submittedName>
        <fullName evidence="8">Rhombotin-1</fullName>
    </submittedName>
</protein>
<dbReference type="CDD" id="cd09389">
    <property type="entry name" value="LIM2_LMO1_LMO3"/>
    <property type="match status" value="1"/>
</dbReference>
<dbReference type="EMBL" id="KN125342">
    <property type="protein sequence ID" value="KFO18735.1"/>
    <property type="molecule type" value="Genomic_DNA"/>
</dbReference>
<sequence length="378" mass="41681">MALLVRGCQPALQALQPVVLGLLGLYEYGSLAGARDHREEARPAACPGSFGDTSCGEAVPDALGRPHLKMKGEEKKSRSSASAWGTERAEKGWEWEGYRGWKPTPALERAESSGEDGARRKDAGPCWKAGEVEEGVPMLSVQPKGKQKGCAGCNRKIKDRYLLKALDKYWHEDCLKCACCDCRLGEVGSTLYTKANLILCRRDYLRASPASGPTLPESTHFRVPSLPCNPRYLRSRLRQGLAFDFLDSGPSMAQAIYDISKAGGGCKAGALAETQHLHLALWQAAGWWQPCGERRPIALINRLFGTTGNCAACSKLIPAFEMVMRARDNVYHLDCFACQLCNQRFCVGDKFFLKNNMILCQMDYEEGQLNGTFETQVQ</sequence>
<evidence type="ECO:0000313" key="8">
    <source>
        <dbReference type="EMBL" id="KFO18735.1"/>
    </source>
</evidence>
<keyword evidence="3 5" id="KW-0862">Zinc</keyword>
<dbReference type="GO" id="GO:0003713">
    <property type="term" value="F:transcription coactivator activity"/>
    <property type="evidence" value="ECO:0007669"/>
    <property type="project" value="TreeGrafter"/>
</dbReference>
<keyword evidence="9" id="KW-1185">Reference proteome</keyword>
<dbReference type="PANTHER" id="PTHR45787:SF2">
    <property type="entry name" value="RHOMBOTIN-1"/>
    <property type="match status" value="1"/>
</dbReference>
<dbReference type="SUPFAM" id="SSF57716">
    <property type="entry name" value="Glucocorticoid receptor-like (DNA-binding domain)"/>
    <property type="match status" value="3"/>
</dbReference>
<dbReference type="GO" id="GO:0046872">
    <property type="term" value="F:metal ion binding"/>
    <property type="evidence" value="ECO:0007669"/>
    <property type="project" value="UniProtKB-KW"/>
</dbReference>
<dbReference type="PANTHER" id="PTHR45787">
    <property type="entry name" value="LD11652P"/>
    <property type="match status" value="1"/>
</dbReference>
<accession>A0A091CNQ1</accession>
<keyword evidence="1 5" id="KW-0479">Metal-binding</keyword>
<dbReference type="Gene3D" id="2.10.110.10">
    <property type="entry name" value="Cysteine Rich Protein"/>
    <property type="match status" value="2"/>
</dbReference>
<evidence type="ECO:0000256" key="2">
    <source>
        <dbReference type="ARBA" id="ARBA00022737"/>
    </source>
</evidence>
<evidence type="ECO:0000256" key="4">
    <source>
        <dbReference type="ARBA" id="ARBA00023038"/>
    </source>
</evidence>
<keyword evidence="2" id="KW-0677">Repeat</keyword>
<feature type="region of interest" description="Disordered" evidence="6">
    <location>
        <begin position="68"/>
        <end position="88"/>
    </location>
</feature>
<dbReference type="AlphaFoldDB" id="A0A091CNQ1"/>
<feature type="compositionally biased region" description="Basic and acidic residues" evidence="6">
    <location>
        <begin position="108"/>
        <end position="123"/>
    </location>
</feature>
<feature type="region of interest" description="Disordered" evidence="6">
    <location>
        <begin position="104"/>
        <end position="124"/>
    </location>
</feature>
<dbReference type="FunFam" id="2.10.110.10:FF:000015">
    <property type="entry name" value="LIM domain only 3"/>
    <property type="match status" value="1"/>
</dbReference>
<dbReference type="GO" id="GO:0140297">
    <property type="term" value="F:DNA-binding transcription factor binding"/>
    <property type="evidence" value="ECO:0007669"/>
    <property type="project" value="TreeGrafter"/>
</dbReference>
<feature type="domain" description="LIM zinc-binding" evidence="7">
    <location>
        <begin position="148"/>
        <end position="210"/>
    </location>
</feature>
<dbReference type="InterPro" id="IPR001781">
    <property type="entry name" value="Znf_LIM"/>
</dbReference>
<evidence type="ECO:0000256" key="5">
    <source>
        <dbReference type="PROSITE-ProRule" id="PRU00125"/>
    </source>
</evidence>
<dbReference type="PROSITE" id="PS50023">
    <property type="entry name" value="LIM_DOMAIN_2"/>
    <property type="match status" value="2"/>
</dbReference>
<dbReference type="GO" id="GO:0045944">
    <property type="term" value="P:positive regulation of transcription by RNA polymerase II"/>
    <property type="evidence" value="ECO:0007669"/>
    <property type="project" value="TreeGrafter"/>
</dbReference>
<evidence type="ECO:0000259" key="7">
    <source>
        <dbReference type="PROSITE" id="PS50023"/>
    </source>
</evidence>
<keyword evidence="4 5" id="KW-0440">LIM domain</keyword>
<dbReference type="SMART" id="SM00132">
    <property type="entry name" value="LIM"/>
    <property type="match status" value="2"/>
</dbReference>
<dbReference type="FunFam" id="2.10.110.10:FF:000016">
    <property type="entry name" value="LIM domain only 3"/>
    <property type="match status" value="1"/>
</dbReference>
<evidence type="ECO:0000313" key="9">
    <source>
        <dbReference type="Proteomes" id="UP000028990"/>
    </source>
</evidence>
<dbReference type="Proteomes" id="UP000028990">
    <property type="component" value="Unassembled WGS sequence"/>
</dbReference>
<dbReference type="GO" id="GO:0005634">
    <property type="term" value="C:nucleus"/>
    <property type="evidence" value="ECO:0007669"/>
    <property type="project" value="TreeGrafter"/>
</dbReference>
<dbReference type="CDD" id="cd09388">
    <property type="entry name" value="LIM1_LMO1_LMO3"/>
    <property type="match status" value="1"/>
</dbReference>
<dbReference type="eggNOG" id="KOG0490">
    <property type="taxonomic scope" value="Eukaryota"/>
</dbReference>
<feature type="domain" description="LIM zinc-binding" evidence="7">
    <location>
        <begin position="308"/>
        <end position="370"/>
    </location>
</feature>
<dbReference type="PROSITE" id="PS00478">
    <property type="entry name" value="LIM_DOMAIN_1"/>
    <property type="match status" value="2"/>
</dbReference>
<name>A0A091CNQ1_FUKDA</name>
<reference evidence="8 9" key="1">
    <citation type="submission" date="2013-11" db="EMBL/GenBank/DDBJ databases">
        <title>The Damaraland mole rat (Fukomys damarensis) genome and evolution of African mole rats.</title>
        <authorList>
            <person name="Gladyshev V.N."/>
            <person name="Fang X."/>
        </authorList>
    </citation>
    <scope>NUCLEOTIDE SEQUENCE [LARGE SCALE GENOMIC DNA]</scope>
    <source>
        <tissue evidence="8">Liver</tissue>
    </source>
</reference>
<gene>
    <name evidence="8" type="ORF">H920_19946</name>
</gene>
<organism evidence="8 9">
    <name type="scientific">Fukomys damarensis</name>
    <name type="common">Damaraland mole rat</name>
    <name type="synonym">Cryptomys damarensis</name>
    <dbReference type="NCBI Taxonomy" id="885580"/>
    <lineage>
        <taxon>Eukaryota</taxon>
        <taxon>Metazoa</taxon>
        <taxon>Chordata</taxon>
        <taxon>Craniata</taxon>
        <taxon>Vertebrata</taxon>
        <taxon>Euteleostomi</taxon>
        <taxon>Mammalia</taxon>
        <taxon>Eutheria</taxon>
        <taxon>Euarchontoglires</taxon>
        <taxon>Glires</taxon>
        <taxon>Rodentia</taxon>
        <taxon>Hystricomorpha</taxon>
        <taxon>Bathyergidae</taxon>
        <taxon>Fukomys</taxon>
    </lineage>
</organism>
<evidence type="ECO:0000256" key="6">
    <source>
        <dbReference type="SAM" id="MobiDB-lite"/>
    </source>
</evidence>
<proteinExistence type="predicted"/>
<dbReference type="Pfam" id="PF00412">
    <property type="entry name" value="LIM"/>
    <property type="match status" value="2"/>
</dbReference>
<evidence type="ECO:0000256" key="1">
    <source>
        <dbReference type="ARBA" id="ARBA00022723"/>
    </source>
</evidence>
<evidence type="ECO:0000256" key="3">
    <source>
        <dbReference type="ARBA" id="ARBA00022833"/>
    </source>
</evidence>